<accession>A0AA87ZY81</accession>
<evidence type="ECO:0000313" key="1">
    <source>
        <dbReference type="EMBL" id="GMN35668.1"/>
    </source>
</evidence>
<comment type="caution">
    <text evidence="1">The sequence shown here is derived from an EMBL/GenBank/DDBJ whole genome shotgun (WGS) entry which is preliminary data.</text>
</comment>
<dbReference type="Proteomes" id="UP001187192">
    <property type="component" value="Unassembled WGS sequence"/>
</dbReference>
<keyword evidence="2" id="KW-1185">Reference proteome</keyword>
<proteinExistence type="predicted"/>
<gene>
    <name evidence="1" type="ORF">TIFTF001_005427</name>
</gene>
<reference evidence="1" key="1">
    <citation type="submission" date="2023-07" db="EMBL/GenBank/DDBJ databases">
        <title>draft genome sequence of fig (Ficus carica).</title>
        <authorList>
            <person name="Takahashi T."/>
            <person name="Nishimura K."/>
        </authorList>
    </citation>
    <scope>NUCLEOTIDE SEQUENCE</scope>
</reference>
<sequence>MAGAELVVVWDRGGGPTQIKNAGEEGASISMAAGGGRTKLVIVKGIKNAGEGGALISMAAGKGGTKLVIVREVRIQIKNAGGGGASVLTTRGEGRTKLVVVGSGCEPK</sequence>
<evidence type="ECO:0000313" key="2">
    <source>
        <dbReference type="Proteomes" id="UP001187192"/>
    </source>
</evidence>
<dbReference type="EMBL" id="BTGU01000005">
    <property type="protein sequence ID" value="GMN35668.1"/>
    <property type="molecule type" value="Genomic_DNA"/>
</dbReference>
<name>A0AA87ZY81_FICCA</name>
<protein>
    <submittedName>
        <fullName evidence="1">Uncharacterized protein</fullName>
    </submittedName>
</protein>
<dbReference type="AlphaFoldDB" id="A0AA87ZY81"/>
<organism evidence="1 2">
    <name type="scientific">Ficus carica</name>
    <name type="common">Common fig</name>
    <dbReference type="NCBI Taxonomy" id="3494"/>
    <lineage>
        <taxon>Eukaryota</taxon>
        <taxon>Viridiplantae</taxon>
        <taxon>Streptophyta</taxon>
        <taxon>Embryophyta</taxon>
        <taxon>Tracheophyta</taxon>
        <taxon>Spermatophyta</taxon>
        <taxon>Magnoliopsida</taxon>
        <taxon>eudicotyledons</taxon>
        <taxon>Gunneridae</taxon>
        <taxon>Pentapetalae</taxon>
        <taxon>rosids</taxon>
        <taxon>fabids</taxon>
        <taxon>Rosales</taxon>
        <taxon>Moraceae</taxon>
        <taxon>Ficeae</taxon>
        <taxon>Ficus</taxon>
    </lineage>
</organism>